<keyword evidence="14" id="KW-1185">Reference proteome</keyword>
<dbReference type="GeneID" id="63834996"/>
<keyword evidence="6 11" id="KW-1133">Transmembrane helix</keyword>
<feature type="compositionally biased region" description="Basic and acidic residues" evidence="10">
    <location>
        <begin position="18"/>
        <end position="27"/>
    </location>
</feature>
<evidence type="ECO:0000256" key="8">
    <source>
        <dbReference type="ARBA" id="ARBA00023180"/>
    </source>
</evidence>
<evidence type="ECO:0000313" key="14">
    <source>
        <dbReference type="Proteomes" id="UP000803844"/>
    </source>
</evidence>
<feature type="transmembrane region" description="Helical" evidence="11">
    <location>
        <begin position="252"/>
        <end position="270"/>
    </location>
</feature>
<dbReference type="EMBL" id="MU032352">
    <property type="protein sequence ID" value="KAF3761210.1"/>
    <property type="molecule type" value="Genomic_DNA"/>
</dbReference>
<evidence type="ECO:0000256" key="6">
    <source>
        <dbReference type="ARBA" id="ARBA00022989"/>
    </source>
</evidence>
<evidence type="ECO:0000256" key="1">
    <source>
        <dbReference type="ARBA" id="ARBA00004477"/>
    </source>
</evidence>
<dbReference type="PANTHER" id="PTHR12560">
    <property type="entry name" value="LONGEVITY ASSURANCE FACTOR 1 LAG1"/>
    <property type="match status" value="1"/>
</dbReference>
<evidence type="ECO:0000256" key="5">
    <source>
        <dbReference type="ARBA" id="ARBA00022824"/>
    </source>
</evidence>
<evidence type="ECO:0000313" key="13">
    <source>
        <dbReference type="EMBL" id="KAF3761210.1"/>
    </source>
</evidence>
<dbReference type="GO" id="GO:0050291">
    <property type="term" value="F:sphingosine N-acyltransferase activity"/>
    <property type="evidence" value="ECO:0007669"/>
    <property type="project" value="InterPro"/>
</dbReference>
<feature type="compositionally biased region" description="Polar residues" evidence="10">
    <location>
        <begin position="1"/>
        <end position="12"/>
    </location>
</feature>
<evidence type="ECO:0000256" key="4">
    <source>
        <dbReference type="ARBA" id="ARBA00022692"/>
    </source>
</evidence>
<feature type="compositionally biased region" description="Basic residues" evidence="10">
    <location>
        <begin position="61"/>
        <end position="70"/>
    </location>
</feature>
<dbReference type="PIRSF" id="PIRSF005225">
    <property type="entry name" value="LAG1_LAC1"/>
    <property type="match status" value="1"/>
</dbReference>
<keyword evidence="8" id="KW-0325">Glycoprotein</keyword>
<feature type="region of interest" description="Disordered" evidence="10">
    <location>
        <begin position="1"/>
        <end position="70"/>
    </location>
</feature>
<dbReference type="GO" id="GO:0005789">
    <property type="term" value="C:endoplasmic reticulum membrane"/>
    <property type="evidence" value="ECO:0007669"/>
    <property type="project" value="UniProtKB-SubCell"/>
</dbReference>
<feature type="domain" description="TLC" evidence="12">
    <location>
        <begin position="167"/>
        <end position="384"/>
    </location>
</feature>
<dbReference type="SMART" id="SM00724">
    <property type="entry name" value="TLC"/>
    <property type="match status" value="1"/>
</dbReference>
<comment type="similarity">
    <text evidence="2">Belongs to the sphingosine N-acyltransferase family.</text>
</comment>
<reference evidence="13" key="1">
    <citation type="journal article" date="2020" name="Phytopathology">
        <title>Genome sequence of the chestnut blight fungus Cryphonectria parasitica EP155: A fundamental resource for an archetypical invasive plant pathogen.</title>
        <authorList>
            <person name="Crouch J.A."/>
            <person name="Dawe A."/>
            <person name="Aerts A."/>
            <person name="Barry K."/>
            <person name="Churchill A.C.L."/>
            <person name="Grimwood J."/>
            <person name="Hillman B."/>
            <person name="Milgroom M.G."/>
            <person name="Pangilinan J."/>
            <person name="Smith M."/>
            <person name="Salamov A."/>
            <person name="Schmutz J."/>
            <person name="Yadav J."/>
            <person name="Grigoriev I.V."/>
            <person name="Nuss D."/>
        </authorList>
    </citation>
    <scope>NUCLEOTIDE SEQUENCE</scope>
    <source>
        <strain evidence="13">EP155</strain>
    </source>
</reference>
<dbReference type="AlphaFoldDB" id="A0A9P5CKW8"/>
<dbReference type="Pfam" id="PF03798">
    <property type="entry name" value="TRAM_LAG1_CLN8"/>
    <property type="match status" value="1"/>
</dbReference>
<comment type="subcellular location">
    <subcellularLocation>
        <location evidence="1">Endoplasmic reticulum membrane</location>
        <topology evidence="1">Multi-pass membrane protein</topology>
    </subcellularLocation>
</comment>
<keyword evidence="7 9" id="KW-0472">Membrane</keyword>
<dbReference type="PROSITE" id="PS50922">
    <property type="entry name" value="TLC"/>
    <property type="match status" value="1"/>
</dbReference>
<feature type="compositionally biased region" description="Low complexity" evidence="10">
    <location>
        <begin position="28"/>
        <end position="41"/>
    </location>
</feature>
<evidence type="ECO:0000256" key="3">
    <source>
        <dbReference type="ARBA" id="ARBA00022679"/>
    </source>
</evidence>
<evidence type="ECO:0000256" key="10">
    <source>
        <dbReference type="SAM" id="MobiDB-lite"/>
    </source>
</evidence>
<evidence type="ECO:0000256" key="7">
    <source>
        <dbReference type="ARBA" id="ARBA00023136"/>
    </source>
</evidence>
<sequence length="421" mass="48448">MSPTQSTAQVLSTIHRRHDQDSSKDRASSPSSRSWSSNVSKRLSRSHKAKQYNKPSDSQRRVRPGRAPGTRHRTWAPPLVLVSMFLCFYAVNPHESNIIHHFLFLSYKQKDPDDDPSSSPAPSYYGKGPWDLAFVFFYTIVLSFTREFLMHEVLRPLARACGITSPRTTSRFTEQMYTACYTALSGPLGLLVMRRTPGLWYFETRGMYEGYPHQAHEGLFKFYYLFQAAFWIQQVVVMVLGQEQRRKDFREFVAHHVVTVALIGLSYRFHFMRIGIAIYVTHDISDGLLAIVKSLNYAQSSLQAPVYALCMACWIYLRHYINLRVLYSILTEFSAVGPFELDWAAEQYKCRISQVVTFGLLAGLQALNLFWLYCLFRSAYRFVMLGIAKDDRSEAEESEGEEVDNTVKGRRPGGETRIRVE</sequence>
<keyword evidence="3" id="KW-0808">Transferase</keyword>
<protein>
    <recommendedName>
        <fullName evidence="12">TLC domain-containing protein</fullName>
    </recommendedName>
</protein>
<evidence type="ECO:0000256" key="9">
    <source>
        <dbReference type="PROSITE-ProRule" id="PRU00205"/>
    </source>
</evidence>
<dbReference type="InterPro" id="IPR006634">
    <property type="entry name" value="TLC-dom"/>
</dbReference>
<gene>
    <name evidence="13" type="ORF">M406DRAFT_267261</name>
</gene>
<feature type="transmembrane region" description="Helical" evidence="11">
    <location>
        <begin position="355"/>
        <end position="376"/>
    </location>
</feature>
<comment type="caution">
    <text evidence="13">The sequence shown here is derived from an EMBL/GenBank/DDBJ whole genome shotgun (WGS) entry which is preliminary data.</text>
</comment>
<feature type="compositionally biased region" description="Acidic residues" evidence="10">
    <location>
        <begin position="393"/>
        <end position="404"/>
    </location>
</feature>
<evidence type="ECO:0000256" key="11">
    <source>
        <dbReference type="SAM" id="Phobius"/>
    </source>
</evidence>
<organism evidence="13 14">
    <name type="scientific">Cryphonectria parasitica (strain ATCC 38755 / EP155)</name>
    <dbReference type="NCBI Taxonomy" id="660469"/>
    <lineage>
        <taxon>Eukaryota</taxon>
        <taxon>Fungi</taxon>
        <taxon>Dikarya</taxon>
        <taxon>Ascomycota</taxon>
        <taxon>Pezizomycotina</taxon>
        <taxon>Sordariomycetes</taxon>
        <taxon>Sordariomycetidae</taxon>
        <taxon>Diaporthales</taxon>
        <taxon>Cryphonectriaceae</taxon>
        <taxon>Cryphonectria-Endothia species complex</taxon>
        <taxon>Cryphonectria</taxon>
    </lineage>
</organism>
<keyword evidence="4 9" id="KW-0812">Transmembrane</keyword>
<keyword evidence="5" id="KW-0256">Endoplasmic reticulum</keyword>
<feature type="compositionally biased region" description="Basic and acidic residues" evidence="10">
    <location>
        <begin position="412"/>
        <end position="421"/>
    </location>
</feature>
<evidence type="ECO:0000256" key="2">
    <source>
        <dbReference type="ARBA" id="ARBA00009808"/>
    </source>
</evidence>
<dbReference type="GO" id="GO:0046513">
    <property type="term" value="P:ceramide biosynthetic process"/>
    <property type="evidence" value="ECO:0007669"/>
    <property type="project" value="InterPro"/>
</dbReference>
<accession>A0A9P5CKW8</accession>
<dbReference type="PANTHER" id="PTHR12560:SF11">
    <property type="entry name" value="CERAMIDE SYNTHASE LAC1-RELATED"/>
    <property type="match status" value="1"/>
</dbReference>
<dbReference type="OrthoDB" id="3053196at2759"/>
<dbReference type="RefSeq" id="XP_040772189.1">
    <property type="nucleotide sequence ID" value="XM_040917867.1"/>
</dbReference>
<dbReference type="Proteomes" id="UP000803844">
    <property type="component" value="Unassembled WGS sequence"/>
</dbReference>
<feature type="region of interest" description="Disordered" evidence="10">
    <location>
        <begin position="391"/>
        <end position="421"/>
    </location>
</feature>
<evidence type="ECO:0000259" key="12">
    <source>
        <dbReference type="PROSITE" id="PS50922"/>
    </source>
</evidence>
<name>A0A9P5CKW8_CRYP1</name>
<feature type="compositionally biased region" description="Basic residues" evidence="10">
    <location>
        <begin position="42"/>
        <end position="51"/>
    </location>
</feature>
<dbReference type="InterPro" id="IPR016439">
    <property type="entry name" value="Lag1/Lac1-like"/>
</dbReference>
<proteinExistence type="inferred from homology"/>